<comment type="catalytic activity">
    <reaction evidence="1">
        <text>guanosine(46) in tRNA + S-adenosyl-L-methionine = N(7)-methylguanosine(46) in tRNA + S-adenosyl-L-homocysteine</text>
        <dbReference type="Rhea" id="RHEA:42708"/>
        <dbReference type="Rhea" id="RHEA-COMP:10188"/>
        <dbReference type="Rhea" id="RHEA-COMP:10189"/>
        <dbReference type="ChEBI" id="CHEBI:57856"/>
        <dbReference type="ChEBI" id="CHEBI:59789"/>
        <dbReference type="ChEBI" id="CHEBI:74269"/>
        <dbReference type="ChEBI" id="CHEBI:74480"/>
        <dbReference type="EC" id="2.1.1.33"/>
    </reaction>
</comment>
<dbReference type="InterPro" id="IPR055361">
    <property type="entry name" value="tRNA_methyltr_TrmB_bact"/>
</dbReference>
<dbReference type="SUPFAM" id="SSF53335">
    <property type="entry name" value="S-adenosyl-L-methionine-dependent methyltransferases"/>
    <property type="match status" value="1"/>
</dbReference>
<dbReference type="PROSITE" id="PS51625">
    <property type="entry name" value="SAM_MT_TRMB"/>
    <property type="match status" value="1"/>
</dbReference>
<evidence type="ECO:0000256" key="2">
    <source>
        <dbReference type="ARBA" id="ARBA00011977"/>
    </source>
</evidence>
<dbReference type="Gene3D" id="3.40.50.150">
    <property type="entry name" value="Vaccinia Virus protein VP39"/>
    <property type="match status" value="1"/>
</dbReference>
<dbReference type="GO" id="GO:0008176">
    <property type="term" value="F:tRNA (guanine(46)-N7)-methyltransferase activity"/>
    <property type="evidence" value="ECO:0007669"/>
    <property type="project" value="UniProtKB-EC"/>
</dbReference>
<evidence type="ECO:0000256" key="4">
    <source>
        <dbReference type="ARBA" id="ARBA00022679"/>
    </source>
</evidence>
<evidence type="ECO:0000256" key="1">
    <source>
        <dbReference type="ARBA" id="ARBA00000142"/>
    </source>
</evidence>
<keyword evidence="4" id="KW-0808">Transferase</keyword>
<keyword evidence="5" id="KW-0949">S-adenosyl-L-methionine</keyword>
<name>A0A382HS42_9ZZZZ</name>
<sequence length="210" mass="24239">MRKGRVSPAQSKALRQFLVEFELRVENLALLPDQFSWNQPLTLEIGFGMGDSLLEILLAHPERNFLGLEVHEAGVGHLLNEAKKAGVANLRIMKLDAMEVLRSSPSSVFERVQVFFPDPWHKKRHHKRRLISAQFMELIYRVLIPDGLFHVATDWQPYADQMEQLFQTDPRFQYCSAPPRPVTKYERRGRLLGHKVVDIALTKVARSMRA</sequence>
<dbReference type="AlphaFoldDB" id="A0A382HS42"/>
<protein>
    <recommendedName>
        <fullName evidence="2">tRNA (guanine(46)-N(7))-methyltransferase</fullName>
        <ecNumber evidence="2">2.1.1.33</ecNumber>
    </recommendedName>
</protein>
<gene>
    <name evidence="7" type="ORF">METZ01_LOCUS242796</name>
</gene>
<organism evidence="7">
    <name type="scientific">marine metagenome</name>
    <dbReference type="NCBI Taxonomy" id="408172"/>
    <lineage>
        <taxon>unclassified sequences</taxon>
        <taxon>metagenomes</taxon>
        <taxon>ecological metagenomes</taxon>
    </lineage>
</organism>
<proteinExistence type="inferred from homology"/>
<dbReference type="EMBL" id="UINC01062890">
    <property type="protein sequence ID" value="SVB89942.1"/>
    <property type="molecule type" value="Genomic_DNA"/>
</dbReference>
<reference evidence="7" key="1">
    <citation type="submission" date="2018-05" db="EMBL/GenBank/DDBJ databases">
        <authorList>
            <person name="Lanie J.A."/>
            <person name="Ng W.-L."/>
            <person name="Kazmierczak K.M."/>
            <person name="Andrzejewski T.M."/>
            <person name="Davidsen T.M."/>
            <person name="Wayne K.J."/>
            <person name="Tettelin H."/>
            <person name="Glass J.I."/>
            <person name="Rusch D."/>
            <person name="Podicherti R."/>
            <person name="Tsui H.-C.T."/>
            <person name="Winkler M.E."/>
        </authorList>
    </citation>
    <scope>NUCLEOTIDE SEQUENCE</scope>
</reference>
<dbReference type="NCBIfam" id="TIGR00091">
    <property type="entry name" value="tRNA (guanosine(46)-N7)-methyltransferase TrmB"/>
    <property type="match status" value="1"/>
</dbReference>
<dbReference type="GO" id="GO:0043527">
    <property type="term" value="C:tRNA methyltransferase complex"/>
    <property type="evidence" value="ECO:0007669"/>
    <property type="project" value="TreeGrafter"/>
</dbReference>
<evidence type="ECO:0000313" key="7">
    <source>
        <dbReference type="EMBL" id="SVB89942.1"/>
    </source>
</evidence>
<evidence type="ECO:0000256" key="3">
    <source>
        <dbReference type="ARBA" id="ARBA00022603"/>
    </source>
</evidence>
<dbReference type="HAMAP" id="MF_01057">
    <property type="entry name" value="tRNA_methyltr_TrmB"/>
    <property type="match status" value="1"/>
</dbReference>
<accession>A0A382HS42</accession>
<dbReference type="PANTHER" id="PTHR23417:SF14">
    <property type="entry name" value="PENTACOTRIPEPTIDE-REPEAT REGION OF PRORP DOMAIN-CONTAINING PROTEIN"/>
    <property type="match status" value="1"/>
</dbReference>
<dbReference type="PANTHER" id="PTHR23417">
    <property type="entry name" value="3-DEOXY-D-MANNO-OCTULOSONIC-ACID TRANSFERASE/TRNA GUANINE-N 7 - -METHYLTRANSFERASE"/>
    <property type="match status" value="1"/>
</dbReference>
<dbReference type="InterPro" id="IPR029063">
    <property type="entry name" value="SAM-dependent_MTases_sf"/>
</dbReference>
<dbReference type="Pfam" id="PF02390">
    <property type="entry name" value="Methyltransf_4"/>
    <property type="match status" value="1"/>
</dbReference>
<keyword evidence="3" id="KW-0489">Methyltransferase</keyword>
<dbReference type="EC" id="2.1.1.33" evidence="2"/>
<evidence type="ECO:0000256" key="5">
    <source>
        <dbReference type="ARBA" id="ARBA00022691"/>
    </source>
</evidence>
<dbReference type="InterPro" id="IPR003358">
    <property type="entry name" value="tRNA_(Gua-N-7)_MeTrfase_Trmb"/>
</dbReference>
<keyword evidence="6" id="KW-0819">tRNA processing</keyword>
<evidence type="ECO:0000256" key="6">
    <source>
        <dbReference type="ARBA" id="ARBA00022694"/>
    </source>
</evidence>